<accession>A0A9D1YW25</accession>
<gene>
    <name evidence="1" type="ORF">H9830_11445</name>
</gene>
<reference evidence="1" key="2">
    <citation type="submission" date="2021-04" db="EMBL/GenBank/DDBJ databases">
        <authorList>
            <person name="Gilroy R."/>
        </authorList>
    </citation>
    <scope>NUCLEOTIDE SEQUENCE</scope>
    <source>
        <strain evidence="1">ChiGjej1B1-98</strain>
    </source>
</reference>
<dbReference type="EMBL" id="DXDC01000347">
    <property type="protein sequence ID" value="HIY66879.1"/>
    <property type="molecule type" value="Genomic_DNA"/>
</dbReference>
<reference evidence="1" key="1">
    <citation type="journal article" date="2021" name="PeerJ">
        <title>Extensive microbial diversity within the chicken gut microbiome revealed by metagenomics and culture.</title>
        <authorList>
            <person name="Gilroy R."/>
            <person name="Ravi A."/>
            <person name="Getino M."/>
            <person name="Pursley I."/>
            <person name="Horton D.L."/>
            <person name="Alikhan N.F."/>
            <person name="Baker D."/>
            <person name="Gharbi K."/>
            <person name="Hall N."/>
            <person name="Watson M."/>
            <person name="Adriaenssens E.M."/>
            <person name="Foster-Nyarko E."/>
            <person name="Jarju S."/>
            <person name="Secka A."/>
            <person name="Antonio M."/>
            <person name="Oren A."/>
            <person name="Chaudhuri R.R."/>
            <person name="La Ragione R."/>
            <person name="Hildebrand F."/>
            <person name="Pallen M.J."/>
        </authorList>
    </citation>
    <scope>NUCLEOTIDE SEQUENCE</scope>
    <source>
        <strain evidence="1">ChiGjej1B1-98</strain>
    </source>
</reference>
<comment type="caution">
    <text evidence="1">The sequence shown here is derived from an EMBL/GenBank/DDBJ whole genome shotgun (WGS) entry which is preliminary data.</text>
</comment>
<evidence type="ECO:0000313" key="2">
    <source>
        <dbReference type="Proteomes" id="UP000824005"/>
    </source>
</evidence>
<dbReference type="Proteomes" id="UP000824005">
    <property type="component" value="Unassembled WGS sequence"/>
</dbReference>
<protein>
    <submittedName>
        <fullName evidence="1">Uncharacterized protein</fullName>
    </submittedName>
</protein>
<sequence length="69" mass="7438">MHQAPTDPHDAEDEKDHWLVFTGIGGSTSWNTRAATSEGPLSQFATTIASMGVNQGEVLTHEQGECWPA</sequence>
<name>A0A9D1YW25_9MICO</name>
<evidence type="ECO:0000313" key="1">
    <source>
        <dbReference type="EMBL" id="HIY66879.1"/>
    </source>
</evidence>
<organism evidence="1 2">
    <name type="scientific">Candidatus Agrococcus pullicola</name>
    <dbReference type="NCBI Taxonomy" id="2838429"/>
    <lineage>
        <taxon>Bacteria</taxon>
        <taxon>Bacillati</taxon>
        <taxon>Actinomycetota</taxon>
        <taxon>Actinomycetes</taxon>
        <taxon>Micrococcales</taxon>
        <taxon>Microbacteriaceae</taxon>
        <taxon>Agrococcus</taxon>
    </lineage>
</organism>
<dbReference type="AlphaFoldDB" id="A0A9D1YW25"/>
<proteinExistence type="predicted"/>